<dbReference type="Proteomes" id="UP001447188">
    <property type="component" value="Unassembled WGS sequence"/>
</dbReference>
<name>A0ABR3GRL4_9PEZI</name>
<dbReference type="Pfam" id="PF01918">
    <property type="entry name" value="Alba"/>
    <property type="match status" value="1"/>
</dbReference>
<dbReference type="InterPro" id="IPR002775">
    <property type="entry name" value="DNA/RNA-bd_Alba-like"/>
</dbReference>
<comment type="caution">
    <text evidence="3">The sequence shown here is derived from an EMBL/GenBank/DDBJ whole genome shotgun (WGS) entry which is preliminary data.</text>
</comment>
<feature type="domain" description="DNA/RNA-binding protein Alba-like" evidence="2">
    <location>
        <begin position="18"/>
        <end position="84"/>
    </location>
</feature>
<dbReference type="EMBL" id="JBBBZM010000021">
    <property type="protein sequence ID" value="KAL0638556.1"/>
    <property type="molecule type" value="Genomic_DNA"/>
</dbReference>
<evidence type="ECO:0000313" key="3">
    <source>
        <dbReference type="EMBL" id="KAL0638556.1"/>
    </source>
</evidence>
<feature type="region of interest" description="Disordered" evidence="1">
    <location>
        <begin position="93"/>
        <end position="163"/>
    </location>
</feature>
<feature type="compositionally biased region" description="Basic and acidic residues" evidence="1">
    <location>
        <begin position="117"/>
        <end position="132"/>
    </location>
</feature>
<sequence>MTTLSTTAGEIPKISIITAHSIQKKTSQCLRLLYPDPSNSAASPLSVIALAAKSVAASKAITTIEIIKRRMVEQGDHWYQYSALSNVTVEITQREGPNKTKQGQQSRRDQKRHIRGNTREEGKKVGEGKEGVGQEEGEKEEEEEEEEEGPFRSMEEKTQPVKKKVPLLTIYISKSPLLELARLYG</sequence>
<protein>
    <recommendedName>
        <fullName evidence="2">DNA/RNA-binding protein Alba-like domain-containing protein</fullName>
    </recommendedName>
</protein>
<evidence type="ECO:0000256" key="1">
    <source>
        <dbReference type="SAM" id="MobiDB-lite"/>
    </source>
</evidence>
<evidence type="ECO:0000259" key="2">
    <source>
        <dbReference type="Pfam" id="PF01918"/>
    </source>
</evidence>
<feature type="compositionally biased region" description="Acidic residues" evidence="1">
    <location>
        <begin position="133"/>
        <end position="148"/>
    </location>
</feature>
<reference evidence="3 4" key="1">
    <citation type="submission" date="2024-02" db="EMBL/GenBank/DDBJ databases">
        <title>Discinaceae phylogenomics.</title>
        <authorList>
            <person name="Dirks A.C."/>
            <person name="James T.Y."/>
        </authorList>
    </citation>
    <scope>NUCLEOTIDE SEQUENCE [LARGE SCALE GENOMIC DNA]</scope>
    <source>
        <strain evidence="3 4">ACD0624</strain>
    </source>
</reference>
<organism evidence="3 4">
    <name type="scientific">Discina gigas</name>
    <dbReference type="NCBI Taxonomy" id="1032678"/>
    <lineage>
        <taxon>Eukaryota</taxon>
        <taxon>Fungi</taxon>
        <taxon>Dikarya</taxon>
        <taxon>Ascomycota</taxon>
        <taxon>Pezizomycotina</taxon>
        <taxon>Pezizomycetes</taxon>
        <taxon>Pezizales</taxon>
        <taxon>Discinaceae</taxon>
        <taxon>Discina</taxon>
    </lineage>
</organism>
<evidence type="ECO:0000313" key="4">
    <source>
        <dbReference type="Proteomes" id="UP001447188"/>
    </source>
</evidence>
<gene>
    <name evidence="3" type="ORF">Q9L58_002492</name>
</gene>
<keyword evidence="4" id="KW-1185">Reference proteome</keyword>
<accession>A0ABR3GRL4</accession>
<proteinExistence type="predicted"/>
<feature type="compositionally biased region" description="Basic and acidic residues" evidence="1">
    <location>
        <begin position="149"/>
        <end position="159"/>
    </location>
</feature>